<comment type="caution">
    <text evidence="1">The sequence shown here is derived from an EMBL/GenBank/DDBJ whole genome shotgun (WGS) entry which is preliminary data.</text>
</comment>
<organism evidence="1 2">
    <name type="scientific">Brachionus plicatilis</name>
    <name type="common">Marine rotifer</name>
    <name type="synonym">Brachionus muelleri</name>
    <dbReference type="NCBI Taxonomy" id="10195"/>
    <lineage>
        <taxon>Eukaryota</taxon>
        <taxon>Metazoa</taxon>
        <taxon>Spiralia</taxon>
        <taxon>Gnathifera</taxon>
        <taxon>Rotifera</taxon>
        <taxon>Eurotatoria</taxon>
        <taxon>Monogononta</taxon>
        <taxon>Pseudotrocha</taxon>
        <taxon>Ploima</taxon>
        <taxon>Brachionidae</taxon>
        <taxon>Brachionus</taxon>
    </lineage>
</organism>
<accession>A0A3M7Q308</accession>
<dbReference type="Proteomes" id="UP000276133">
    <property type="component" value="Unassembled WGS sequence"/>
</dbReference>
<evidence type="ECO:0000313" key="1">
    <source>
        <dbReference type="EMBL" id="RNA05830.1"/>
    </source>
</evidence>
<protein>
    <submittedName>
        <fullName evidence="1">Uncharacterized protein</fullName>
    </submittedName>
</protein>
<proteinExistence type="predicted"/>
<keyword evidence="2" id="KW-1185">Reference proteome</keyword>
<dbReference type="EMBL" id="REGN01007591">
    <property type="protein sequence ID" value="RNA05830.1"/>
    <property type="molecule type" value="Genomic_DNA"/>
</dbReference>
<dbReference type="AlphaFoldDB" id="A0A3M7Q308"/>
<sequence length="66" mass="7959">MFLNELESITYVFLFLIIIHANNLTWHEIKDNEKSGSNAQMQSVFSTHQRRIHFFEPVAKRFKEIY</sequence>
<feature type="non-terminal residue" evidence="1">
    <location>
        <position position="66"/>
    </location>
</feature>
<name>A0A3M7Q308_BRAPC</name>
<gene>
    <name evidence="1" type="ORF">BpHYR1_002079</name>
</gene>
<reference evidence="1 2" key="1">
    <citation type="journal article" date="2018" name="Sci. Rep.">
        <title>Genomic signatures of local adaptation to the degree of environmental predictability in rotifers.</title>
        <authorList>
            <person name="Franch-Gras L."/>
            <person name="Hahn C."/>
            <person name="Garcia-Roger E.M."/>
            <person name="Carmona M.J."/>
            <person name="Serra M."/>
            <person name="Gomez A."/>
        </authorList>
    </citation>
    <scope>NUCLEOTIDE SEQUENCE [LARGE SCALE GENOMIC DNA]</scope>
    <source>
        <strain evidence="1">HYR1</strain>
    </source>
</reference>
<evidence type="ECO:0000313" key="2">
    <source>
        <dbReference type="Proteomes" id="UP000276133"/>
    </source>
</evidence>